<dbReference type="GO" id="GO:0046294">
    <property type="term" value="P:formaldehyde catabolic process"/>
    <property type="evidence" value="ECO:0007669"/>
    <property type="project" value="InterPro"/>
</dbReference>
<dbReference type="PANTHER" id="PTHR43880:SF12">
    <property type="entry name" value="ALCOHOL DEHYDROGENASE CLASS-3"/>
    <property type="match status" value="1"/>
</dbReference>
<dbReference type="InterPro" id="IPR013149">
    <property type="entry name" value="ADH-like_C"/>
</dbReference>
<dbReference type="InterPro" id="IPR002328">
    <property type="entry name" value="ADH_Zn_CS"/>
</dbReference>
<evidence type="ECO:0000256" key="3">
    <source>
        <dbReference type="ARBA" id="ARBA00021865"/>
    </source>
</evidence>
<dbReference type="AlphaFoldDB" id="A0A1H9CLY1"/>
<keyword evidence="7 14" id="KW-0520">NAD</keyword>
<dbReference type="SMART" id="SM00829">
    <property type="entry name" value="PKS_ER"/>
    <property type="match status" value="1"/>
</dbReference>
<reference evidence="16 17" key="1">
    <citation type="submission" date="2016-10" db="EMBL/GenBank/DDBJ databases">
        <authorList>
            <person name="de Groot N.N."/>
        </authorList>
    </citation>
    <scope>NUCLEOTIDE SEQUENCE [LARGE SCALE GENOMIC DNA]</scope>
    <source>
        <strain evidence="16 17">DSM 15695</strain>
    </source>
</reference>
<evidence type="ECO:0000256" key="5">
    <source>
        <dbReference type="ARBA" id="ARBA00022833"/>
    </source>
</evidence>
<sequence>MKSKAAVAFAPGQALEIVEIDVEDPKDHEVMIKIDFTSVCHTDVYTLSGKDPSGKFPCILGHEASGTVVKVGPGVTNVAVGDKVVPLWKPECGECEYCKRGLNFCSAISETQSQGLMPDGTTRFSYQGKPIYHFMGTSTFSEYTVVADIAVAKIPEGVDYDKVALLGCGVTTGMGAVKNDAQVEAGSTAAVFGIGTLGLAAIQMLKQRQAGRIIAIDINDEKEALAKQFGATDFINSAKIDQPIQDYIVELTDGGVDYSFVCVGHTPTMNAGLECTHKGWGESIIIGVAASGEVIQTRPFHLITGRTWKGSSFGGVTGRTGLAEVFEDYRQGQIDLDPFITHRMSIDEINHAIELQEQGKSLRDILVFK</sequence>
<dbReference type="FunFam" id="3.40.50.720:FF:000003">
    <property type="entry name" value="S-(hydroxymethyl)glutathione dehydrogenase"/>
    <property type="match status" value="1"/>
</dbReference>
<evidence type="ECO:0000256" key="7">
    <source>
        <dbReference type="ARBA" id="ARBA00023027"/>
    </source>
</evidence>
<gene>
    <name evidence="16" type="ORF">SAMN04488558_10474</name>
</gene>
<evidence type="ECO:0000256" key="12">
    <source>
        <dbReference type="ARBA" id="ARBA00049164"/>
    </source>
</evidence>
<evidence type="ECO:0000256" key="2">
    <source>
        <dbReference type="ARBA" id="ARBA00010902"/>
    </source>
</evidence>
<evidence type="ECO:0000256" key="9">
    <source>
        <dbReference type="ARBA" id="ARBA00047793"/>
    </source>
</evidence>
<dbReference type="InterPro" id="IPR036291">
    <property type="entry name" value="NAD(P)-bd_dom_sf"/>
</dbReference>
<evidence type="ECO:0000313" key="16">
    <source>
        <dbReference type="EMBL" id="SEQ02169.1"/>
    </source>
</evidence>
<dbReference type="EMBL" id="FOEN01000004">
    <property type="protein sequence ID" value="SEQ02169.1"/>
    <property type="molecule type" value="Genomic_DNA"/>
</dbReference>
<dbReference type="Gene3D" id="3.90.180.10">
    <property type="entry name" value="Medium-chain alcohol dehydrogenases, catalytic domain"/>
    <property type="match status" value="1"/>
</dbReference>
<dbReference type="SUPFAM" id="SSF51735">
    <property type="entry name" value="NAD(P)-binding Rossmann-fold domains"/>
    <property type="match status" value="1"/>
</dbReference>
<evidence type="ECO:0000259" key="15">
    <source>
        <dbReference type="SMART" id="SM00829"/>
    </source>
</evidence>
<evidence type="ECO:0000256" key="14">
    <source>
        <dbReference type="RuleBase" id="RU362016"/>
    </source>
</evidence>
<keyword evidence="4 14" id="KW-0479">Metal-binding</keyword>
<dbReference type="GO" id="GO:0080007">
    <property type="term" value="F:S-nitrosoglutathione reductase (NADH) activity"/>
    <property type="evidence" value="ECO:0007669"/>
    <property type="project" value="RHEA"/>
</dbReference>
<dbReference type="Pfam" id="PF00107">
    <property type="entry name" value="ADH_zinc_N"/>
    <property type="match status" value="1"/>
</dbReference>
<dbReference type="OrthoDB" id="9806940at2"/>
<evidence type="ECO:0000256" key="4">
    <source>
        <dbReference type="ARBA" id="ARBA00022723"/>
    </source>
</evidence>
<comment type="similarity">
    <text evidence="2 14">Belongs to the zinc-containing alcohol dehydrogenase family. Class-III subfamily.</text>
</comment>
<dbReference type="STRING" id="89093.SAMN04488558_10474"/>
<dbReference type="GO" id="GO:0008270">
    <property type="term" value="F:zinc ion binding"/>
    <property type="evidence" value="ECO:0007669"/>
    <property type="project" value="InterPro"/>
</dbReference>
<dbReference type="RefSeq" id="WP_092571232.1">
    <property type="nucleotide sequence ID" value="NZ_CALUDV010000026.1"/>
</dbReference>
<proteinExistence type="inferred from homology"/>
<comment type="catalytic activity">
    <reaction evidence="9">
        <text>S-(hydroxymethyl)glutathione + NADP(+) = S-formylglutathione + NADPH + H(+)</text>
        <dbReference type="Rhea" id="RHEA:19981"/>
        <dbReference type="ChEBI" id="CHEBI:15378"/>
        <dbReference type="ChEBI" id="CHEBI:57688"/>
        <dbReference type="ChEBI" id="CHEBI:57783"/>
        <dbReference type="ChEBI" id="CHEBI:58349"/>
        <dbReference type="ChEBI" id="CHEBI:58758"/>
        <dbReference type="EC" id="1.1.1.284"/>
    </reaction>
</comment>
<evidence type="ECO:0000256" key="6">
    <source>
        <dbReference type="ARBA" id="ARBA00023002"/>
    </source>
</evidence>
<comment type="function">
    <text evidence="8">Has high formaldehyde dehydrogenase activity in the presence of glutathione and catalyzes the oxidation of normal alcohols in a reaction that is not GSH-dependent. In addition, hemithiolacetals other than those formed from GSH, including omega-thiol fatty acids, also are substrates. Also acts as a S-nitroso-glutathione reductase by catalyzing the NADH-dependent reduction of S-nitrosoglutathione.</text>
</comment>
<organism evidence="16 17">
    <name type="scientific">Ignavigranum ruoffiae</name>
    <dbReference type="NCBI Taxonomy" id="89093"/>
    <lineage>
        <taxon>Bacteria</taxon>
        <taxon>Bacillati</taxon>
        <taxon>Bacillota</taxon>
        <taxon>Bacilli</taxon>
        <taxon>Lactobacillales</taxon>
        <taxon>Aerococcaceae</taxon>
        <taxon>Ignavigranum</taxon>
    </lineage>
</organism>
<feature type="domain" description="Enoyl reductase (ER)" evidence="15">
    <location>
        <begin position="12"/>
        <end position="362"/>
    </location>
</feature>
<dbReference type="InterPro" id="IPR013154">
    <property type="entry name" value="ADH-like_N"/>
</dbReference>
<protein>
    <recommendedName>
        <fullName evidence="3 14">S-(hydroxymethyl)glutathione dehydrogenase</fullName>
        <ecNumber evidence="14">1.1.1.284</ecNumber>
    </recommendedName>
</protein>
<name>A0A1H9CLY1_9LACT</name>
<dbReference type="Proteomes" id="UP000198833">
    <property type="component" value="Unassembled WGS sequence"/>
</dbReference>
<keyword evidence="5 14" id="KW-0862">Zinc</keyword>
<evidence type="ECO:0000256" key="10">
    <source>
        <dbReference type="ARBA" id="ARBA00048110"/>
    </source>
</evidence>
<dbReference type="FunFam" id="3.90.180.10:FF:000067">
    <property type="entry name" value="alcohol dehydrogenase 1-like isoform X1"/>
    <property type="match status" value="1"/>
</dbReference>
<comment type="catalytic activity">
    <reaction evidence="13">
        <text>a primary alcohol + NAD(+) = an aldehyde + NADH + H(+)</text>
        <dbReference type="Rhea" id="RHEA:10736"/>
        <dbReference type="ChEBI" id="CHEBI:15378"/>
        <dbReference type="ChEBI" id="CHEBI:15734"/>
        <dbReference type="ChEBI" id="CHEBI:17478"/>
        <dbReference type="ChEBI" id="CHEBI:57540"/>
        <dbReference type="ChEBI" id="CHEBI:57945"/>
        <dbReference type="EC" id="1.1.1.1"/>
    </reaction>
</comment>
<evidence type="ECO:0000256" key="1">
    <source>
        <dbReference type="ARBA" id="ARBA00001947"/>
    </source>
</evidence>
<dbReference type="GO" id="GO:0004022">
    <property type="term" value="F:alcohol dehydrogenase (NAD+) activity"/>
    <property type="evidence" value="ECO:0007669"/>
    <property type="project" value="UniProtKB-EC"/>
</dbReference>
<dbReference type="EC" id="1.1.1.284" evidence="14"/>
<comment type="cofactor">
    <cofactor evidence="1 14">
        <name>Zn(2+)</name>
        <dbReference type="ChEBI" id="CHEBI:29105"/>
    </cofactor>
</comment>
<evidence type="ECO:0000256" key="8">
    <source>
        <dbReference type="ARBA" id="ARBA00045226"/>
    </source>
</evidence>
<dbReference type="PANTHER" id="PTHR43880">
    <property type="entry name" value="ALCOHOL DEHYDROGENASE"/>
    <property type="match status" value="1"/>
</dbReference>
<dbReference type="InterPro" id="IPR011032">
    <property type="entry name" value="GroES-like_sf"/>
</dbReference>
<accession>A0A1H9CLY1</accession>
<keyword evidence="6 14" id="KW-0560">Oxidoreductase</keyword>
<dbReference type="SUPFAM" id="SSF50129">
    <property type="entry name" value="GroES-like"/>
    <property type="match status" value="2"/>
</dbReference>
<dbReference type="Gene3D" id="3.40.50.720">
    <property type="entry name" value="NAD(P)-binding Rossmann-like Domain"/>
    <property type="match status" value="1"/>
</dbReference>
<comment type="catalytic activity">
    <reaction evidence="11">
        <text>S-nitrosoglutathione + NADH + H(+) = S-(hydroxysulfenamide)glutathione + NAD(+)</text>
        <dbReference type="Rhea" id="RHEA:78371"/>
        <dbReference type="ChEBI" id="CHEBI:15378"/>
        <dbReference type="ChEBI" id="CHEBI:57540"/>
        <dbReference type="ChEBI" id="CHEBI:57945"/>
        <dbReference type="ChEBI" id="CHEBI:145544"/>
        <dbReference type="ChEBI" id="CHEBI:229723"/>
    </reaction>
    <physiologicalReaction direction="left-to-right" evidence="11">
        <dbReference type="Rhea" id="RHEA:78372"/>
    </physiologicalReaction>
</comment>
<dbReference type="PROSITE" id="PS00059">
    <property type="entry name" value="ADH_ZINC"/>
    <property type="match status" value="1"/>
</dbReference>
<dbReference type="InterPro" id="IPR020843">
    <property type="entry name" value="ER"/>
</dbReference>
<dbReference type="GO" id="GO:0106321">
    <property type="term" value="F:S-(hydroxymethyl)glutathione dehydrogenase (NADP+) activity"/>
    <property type="evidence" value="ECO:0007669"/>
    <property type="project" value="RHEA"/>
</dbReference>
<keyword evidence="17" id="KW-1185">Reference proteome</keyword>
<dbReference type="GO" id="GO:0005829">
    <property type="term" value="C:cytosol"/>
    <property type="evidence" value="ECO:0007669"/>
    <property type="project" value="TreeGrafter"/>
</dbReference>
<dbReference type="NCBIfam" id="TIGR02818">
    <property type="entry name" value="adh_III_F_hyde"/>
    <property type="match status" value="1"/>
</dbReference>
<dbReference type="GO" id="GO:0106322">
    <property type="term" value="F:S-(hydroxymethyl)glutathione dehydrogenase (NAD+) activity"/>
    <property type="evidence" value="ECO:0007669"/>
    <property type="project" value="RHEA"/>
</dbReference>
<evidence type="ECO:0000256" key="13">
    <source>
        <dbReference type="ARBA" id="ARBA00049243"/>
    </source>
</evidence>
<comment type="catalytic activity">
    <reaction evidence="12">
        <text>a secondary alcohol + NAD(+) = a ketone + NADH + H(+)</text>
        <dbReference type="Rhea" id="RHEA:10740"/>
        <dbReference type="ChEBI" id="CHEBI:15378"/>
        <dbReference type="ChEBI" id="CHEBI:17087"/>
        <dbReference type="ChEBI" id="CHEBI:35681"/>
        <dbReference type="ChEBI" id="CHEBI:57540"/>
        <dbReference type="ChEBI" id="CHEBI:57945"/>
        <dbReference type="EC" id="1.1.1.1"/>
    </reaction>
</comment>
<evidence type="ECO:0000313" key="17">
    <source>
        <dbReference type="Proteomes" id="UP000198833"/>
    </source>
</evidence>
<evidence type="ECO:0000256" key="11">
    <source>
        <dbReference type="ARBA" id="ARBA00048942"/>
    </source>
</evidence>
<dbReference type="InterPro" id="IPR014183">
    <property type="entry name" value="ADH_3"/>
</dbReference>
<dbReference type="Pfam" id="PF08240">
    <property type="entry name" value="ADH_N"/>
    <property type="match status" value="1"/>
</dbReference>
<comment type="catalytic activity">
    <reaction evidence="10 14">
        <text>S-(hydroxymethyl)glutathione + NAD(+) = S-formylglutathione + NADH + H(+)</text>
        <dbReference type="Rhea" id="RHEA:19985"/>
        <dbReference type="ChEBI" id="CHEBI:15378"/>
        <dbReference type="ChEBI" id="CHEBI:57540"/>
        <dbReference type="ChEBI" id="CHEBI:57688"/>
        <dbReference type="ChEBI" id="CHEBI:57945"/>
        <dbReference type="ChEBI" id="CHEBI:58758"/>
        <dbReference type="EC" id="1.1.1.284"/>
    </reaction>
</comment>